<name>A0A139HZ30_9PEZI</name>
<dbReference type="Proteomes" id="UP000070133">
    <property type="component" value="Unassembled WGS sequence"/>
</dbReference>
<evidence type="ECO:0000313" key="2">
    <source>
        <dbReference type="EMBL" id="KXT07643.1"/>
    </source>
</evidence>
<evidence type="ECO:0000313" key="3">
    <source>
        <dbReference type="Proteomes" id="UP000070133"/>
    </source>
</evidence>
<organism evidence="2 3">
    <name type="scientific">Pseudocercospora eumusae</name>
    <dbReference type="NCBI Taxonomy" id="321146"/>
    <lineage>
        <taxon>Eukaryota</taxon>
        <taxon>Fungi</taxon>
        <taxon>Dikarya</taxon>
        <taxon>Ascomycota</taxon>
        <taxon>Pezizomycotina</taxon>
        <taxon>Dothideomycetes</taxon>
        <taxon>Dothideomycetidae</taxon>
        <taxon>Mycosphaerellales</taxon>
        <taxon>Mycosphaerellaceae</taxon>
        <taxon>Pseudocercospora</taxon>
    </lineage>
</organism>
<proteinExistence type="predicted"/>
<keyword evidence="3" id="KW-1185">Reference proteome</keyword>
<comment type="caution">
    <text evidence="2">The sequence shown here is derived from an EMBL/GenBank/DDBJ whole genome shotgun (WGS) entry which is preliminary data.</text>
</comment>
<accession>A0A139HZ30</accession>
<protein>
    <submittedName>
        <fullName evidence="2">Uncharacterized protein</fullName>
    </submittedName>
</protein>
<dbReference type="AlphaFoldDB" id="A0A139HZ30"/>
<gene>
    <name evidence="2" type="ORF">AC578_10180</name>
</gene>
<evidence type="ECO:0000256" key="1">
    <source>
        <dbReference type="SAM" id="MobiDB-lite"/>
    </source>
</evidence>
<feature type="compositionally biased region" description="Basic residues" evidence="1">
    <location>
        <begin position="120"/>
        <end position="129"/>
    </location>
</feature>
<sequence>MRALCAESSTKTTIVEVTRRVPGSPLRTPATLASAGALRSLHDLILTQDACLLDETRKRNLERHLKKFAKAAHALFAKGALQRSAKSTILSKAKVMNFKDLVKFREKRQEKEAAKEMKKIAKQGRKRKAANAETDMSQSQSKVARLADSLEYIEGYVAPVARMW</sequence>
<reference evidence="2 3" key="1">
    <citation type="submission" date="2015-07" db="EMBL/GenBank/DDBJ databases">
        <title>Comparative genomics of the Sigatoka disease complex on banana suggests a link between parallel evolutionary changes in Pseudocercospora fijiensis and Pseudocercospora eumusae and increased virulence on the banana host.</title>
        <authorList>
            <person name="Chang T.-C."/>
            <person name="Salvucci A."/>
            <person name="Crous P.W."/>
            <person name="Stergiopoulos I."/>
        </authorList>
    </citation>
    <scope>NUCLEOTIDE SEQUENCE [LARGE SCALE GENOMIC DNA]</scope>
    <source>
        <strain evidence="2 3">CBS 114824</strain>
    </source>
</reference>
<dbReference type="EMBL" id="LFZN01000001">
    <property type="protein sequence ID" value="KXT07643.1"/>
    <property type="molecule type" value="Genomic_DNA"/>
</dbReference>
<feature type="region of interest" description="Disordered" evidence="1">
    <location>
        <begin position="117"/>
        <end position="138"/>
    </location>
</feature>